<evidence type="ECO:0000259" key="4">
    <source>
        <dbReference type="Pfam" id="PF10145"/>
    </source>
</evidence>
<feature type="transmembrane region" description="Helical" evidence="3">
    <location>
        <begin position="638"/>
        <end position="659"/>
    </location>
</feature>
<dbReference type="AlphaFoldDB" id="A0A940WU93"/>
<comment type="caution">
    <text evidence="5">The sequence shown here is derived from an EMBL/GenBank/DDBJ whole genome shotgun (WGS) entry which is preliminary data.</text>
</comment>
<feature type="region of interest" description="Disordered" evidence="2">
    <location>
        <begin position="34"/>
        <end position="54"/>
    </location>
</feature>
<dbReference type="InterPro" id="IPR010090">
    <property type="entry name" value="Phage_tape_meas"/>
</dbReference>
<gene>
    <name evidence="5" type="ORF">J7W16_04300</name>
</gene>
<feature type="domain" description="Phage tail tape measure protein" evidence="4">
    <location>
        <begin position="231"/>
        <end position="425"/>
    </location>
</feature>
<dbReference type="RefSeq" id="WP_210595994.1">
    <property type="nucleotide sequence ID" value="NZ_JAGKSQ010000002.1"/>
</dbReference>
<dbReference type="Pfam" id="PF10145">
    <property type="entry name" value="PhageMin_Tail"/>
    <property type="match status" value="1"/>
</dbReference>
<dbReference type="PANTHER" id="PTHR37813">
    <property type="entry name" value="FELS-2 PROPHAGE PROTEIN"/>
    <property type="match status" value="1"/>
</dbReference>
<keyword evidence="6" id="KW-1185">Reference proteome</keyword>
<keyword evidence="3" id="KW-0812">Transmembrane</keyword>
<evidence type="ECO:0000256" key="1">
    <source>
        <dbReference type="ARBA" id="ARBA00022612"/>
    </source>
</evidence>
<dbReference type="SUPFAM" id="SSF48371">
    <property type="entry name" value="ARM repeat"/>
    <property type="match status" value="1"/>
</dbReference>
<reference evidence="5" key="1">
    <citation type="submission" date="2021-03" db="EMBL/GenBank/DDBJ databases">
        <title>Bacillus suaedae sp. nov., isolated from Suaeda aralocaspica.</title>
        <authorList>
            <person name="Lei R.F.R."/>
        </authorList>
    </citation>
    <scope>NUCLEOTIDE SEQUENCE</scope>
    <source>
        <strain evidence="5">YZJH907-2</strain>
    </source>
</reference>
<evidence type="ECO:0000313" key="5">
    <source>
        <dbReference type="EMBL" id="MBP3950343.1"/>
    </source>
</evidence>
<dbReference type="InterPro" id="IPR016024">
    <property type="entry name" value="ARM-type_fold"/>
</dbReference>
<dbReference type="NCBIfam" id="TIGR01760">
    <property type="entry name" value="tape_meas_TP901"/>
    <property type="match status" value="1"/>
</dbReference>
<dbReference type="Gene3D" id="1.20.120.20">
    <property type="entry name" value="Apolipoprotein"/>
    <property type="match status" value="1"/>
</dbReference>
<evidence type="ECO:0000256" key="2">
    <source>
        <dbReference type="SAM" id="MobiDB-lite"/>
    </source>
</evidence>
<keyword evidence="3" id="KW-1133">Transmembrane helix</keyword>
<proteinExistence type="predicted"/>
<accession>A0A940WU93</accession>
<protein>
    <submittedName>
        <fullName evidence="5">Phage tail tape measure protein</fullName>
    </submittedName>
</protein>
<name>A0A940WU93_9BACI</name>
<evidence type="ECO:0000256" key="3">
    <source>
        <dbReference type="SAM" id="Phobius"/>
    </source>
</evidence>
<organism evidence="5 6">
    <name type="scientific">Halalkalibacter suaedae</name>
    <dbReference type="NCBI Taxonomy" id="2822140"/>
    <lineage>
        <taxon>Bacteria</taxon>
        <taxon>Bacillati</taxon>
        <taxon>Bacillota</taxon>
        <taxon>Bacilli</taxon>
        <taxon>Bacillales</taxon>
        <taxon>Bacillaceae</taxon>
        <taxon>Halalkalibacter</taxon>
    </lineage>
</organism>
<feature type="transmembrane region" description="Helical" evidence="3">
    <location>
        <begin position="671"/>
        <end position="692"/>
    </location>
</feature>
<dbReference type="Proteomes" id="UP000678228">
    <property type="component" value="Unassembled WGS sequence"/>
</dbReference>
<sequence>MSNTIRELRTQFTATAKGFTTTLKNVRKELSRIGPDTEKAVDEAQKSYEDLQKSSKKLQKTIEETGNPAAFEKLSKSIKDSEDQFRQTGKVSQKTMHDLQEALLDSRKDFKKLSNDGTDSLKDIEKTIDGVSDSLKDVNKDLVGTNESVTDVGDKKNKDGISSIGDAFNSVNGKVLLVTGALAGVALGIGAFIKQGDELNQAMNNLQVETGATDEEMKGLESSLINIYRNNYGESFEDIASSMAVVKQATGLTGEALESLTTKAILLKDSFGYEVNESVRVADTMMRNFGITGDEAFTLIAQGRQKGLDKHGDMLDSFNEYSVYFKQLGFDAEGMWDIFKAGADGGAFNIDKVGDAIKEFGIRVKDGSKASGEAFELLGLDASKMEKRFAKGGETAQLALQEVFRKLGEMEDPLERNTAGVGLFGTMFEDLEHEAVISLGNVNEMANMTGDTLQKMDEVKYDSFGEAISGIGRMLQANLLIPLEQKAMPALNNFINGAKDGLSALFSLFSDNDEDGSSLLSSLGLSPGQVQQISLAINSIQVWLNRIKDYAISGFTQMKEAIIEIWEWLWPYLQPFLMDFISFYKGIVKQILDFWNNNGQQFVDAVVNAFNTIWAIVKFTMPAVMAIIETVWGAIKNIIQGAVNVIMGLVKVFIGIFTGDFKKMWEGLKQTFLGAIQLIWGWINLTFFGRIFQGAKAFILGFKNVFIALWKALVSLFKGNIKAIVSNLKNAWTTASTTTKNLFNGIWNFLKTTWANIKSIVSGSVKFVKNTISTGFNAVKNTATSIFRTIYDTIKGRFNDIVNRAKELPKKIGDGIGKMAGKVKSGLTSVINTMAKTLGKGVNGIIGGVNWVLGKVGIGGIPQWNVPQYAKGTDDHPGGPAIVGEKGRELAYVPGVGYVMLGQEGAEFLNLPEGTSVMPNKMTEKVLDGIYPAYSSGIGFLRDAWVNSRGMAGRALKGASKVKENVSGFAKKAMEILSNPLGSFKDALSRYGAKAPVFPGMLKSFGESIFRRVNNGFLSHFKDKLKDIAGYADGGIVNTPELAWIAEGGWAESIISHDPSKRTSQEAIWRQTGDALGFGEKDVSVVDILMRIYDVLESGFDGIPKELTLLMKDREIGKLLEPIISEIQNRKGRGR</sequence>
<evidence type="ECO:0000313" key="6">
    <source>
        <dbReference type="Proteomes" id="UP000678228"/>
    </source>
</evidence>
<keyword evidence="3" id="KW-0472">Membrane</keyword>
<feature type="compositionally biased region" description="Basic and acidic residues" evidence="2">
    <location>
        <begin position="34"/>
        <end position="53"/>
    </location>
</feature>
<keyword evidence="1" id="KW-1188">Viral release from host cell</keyword>
<dbReference type="EMBL" id="JAGKSQ010000002">
    <property type="protein sequence ID" value="MBP3950343.1"/>
    <property type="molecule type" value="Genomic_DNA"/>
</dbReference>
<dbReference type="PANTHER" id="PTHR37813:SF1">
    <property type="entry name" value="FELS-2 PROPHAGE PROTEIN"/>
    <property type="match status" value="1"/>
</dbReference>